<evidence type="ECO:0000313" key="4">
    <source>
        <dbReference type="Proteomes" id="UP000324222"/>
    </source>
</evidence>
<name>A0A5B7K8M2_PORTR</name>
<gene>
    <name evidence="3" type="ORF">E2C01_097092</name>
</gene>
<dbReference type="Proteomes" id="UP000324222">
    <property type="component" value="Unassembled WGS sequence"/>
</dbReference>
<keyword evidence="4" id="KW-1185">Reference proteome</keyword>
<organism evidence="3 4">
    <name type="scientific">Portunus trituberculatus</name>
    <name type="common">Swimming crab</name>
    <name type="synonym">Neptunus trituberculatus</name>
    <dbReference type="NCBI Taxonomy" id="210409"/>
    <lineage>
        <taxon>Eukaryota</taxon>
        <taxon>Metazoa</taxon>
        <taxon>Ecdysozoa</taxon>
        <taxon>Arthropoda</taxon>
        <taxon>Crustacea</taxon>
        <taxon>Multicrustacea</taxon>
        <taxon>Malacostraca</taxon>
        <taxon>Eumalacostraca</taxon>
        <taxon>Eucarida</taxon>
        <taxon>Decapoda</taxon>
        <taxon>Pleocyemata</taxon>
        <taxon>Brachyura</taxon>
        <taxon>Eubrachyura</taxon>
        <taxon>Portunoidea</taxon>
        <taxon>Portunidae</taxon>
        <taxon>Portuninae</taxon>
        <taxon>Portunus</taxon>
    </lineage>
</organism>
<protein>
    <submittedName>
        <fullName evidence="3">Uncharacterized protein</fullName>
    </submittedName>
</protein>
<evidence type="ECO:0000313" key="3">
    <source>
        <dbReference type="EMBL" id="MPD01558.1"/>
    </source>
</evidence>
<dbReference type="EMBL" id="VSRR010127650">
    <property type="protein sequence ID" value="MPD01558.1"/>
    <property type="molecule type" value="Genomic_DNA"/>
</dbReference>
<evidence type="ECO:0000256" key="2">
    <source>
        <dbReference type="SAM" id="SignalP"/>
    </source>
</evidence>
<comment type="caution">
    <text evidence="3">The sequence shown here is derived from an EMBL/GenBank/DDBJ whole genome shotgun (WGS) entry which is preliminary data.</text>
</comment>
<proteinExistence type="predicted"/>
<reference evidence="3 4" key="1">
    <citation type="submission" date="2019-05" db="EMBL/GenBank/DDBJ databases">
        <title>Another draft genome of Portunus trituberculatus and its Hox gene families provides insights of decapod evolution.</title>
        <authorList>
            <person name="Jeong J.-H."/>
            <person name="Song I."/>
            <person name="Kim S."/>
            <person name="Choi T."/>
            <person name="Kim D."/>
            <person name="Ryu S."/>
            <person name="Kim W."/>
        </authorList>
    </citation>
    <scope>NUCLEOTIDE SEQUENCE [LARGE SCALE GENOMIC DNA]</scope>
    <source>
        <tissue evidence="3">Muscle</tissue>
    </source>
</reference>
<dbReference type="AlphaFoldDB" id="A0A5B7K8M2"/>
<evidence type="ECO:0000256" key="1">
    <source>
        <dbReference type="SAM" id="MobiDB-lite"/>
    </source>
</evidence>
<feature type="signal peptide" evidence="2">
    <location>
        <begin position="1"/>
        <end position="28"/>
    </location>
</feature>
<feature type="chain" id="PRO_5023120900" evidence="2">
    <location>
        <begin position="29"/>
        <end position="141"/>
    </location>
</feature>
<keyword evidence="2" id="KW-0732">Signal</keyword>
<feature type="region of interest" description="Disordered" evidence="1">
    <location>
        <begin position="55"/>
        <end position="77"/>
    </location>
</feature>
<accession>A0A5B7K8M2</accession>
<sequence>MRAPVAPTGIASVFSLFAVRCRWMAVDGLVVEIEGGAMWGGALVSHPGALSHGSAFTPAHASPPPTASTPFSKDTNYKESKLKRNEEIYMASSVQSLALAWDVRKWRGWCGGRVQVGHVLWEGWRPLREGGARGSWEGKIN</sequence>